<evidence type="ECO:0000313" key="1">
    <source>
        <dbReference type="EMBL" id="PYH78247.1"/>
    </source>
</evidence>
<dbReference type="RefSeq" id="XP_025488447.1">
    <property type="nucleotide sequence ID" value="XM_025630238.1"/>
</dbReference>
<proteinExistence type="predicted"/>
<evidence type="ECO:0000313" key="2">
    <source>
        <dbReference type="Proteomes" id="UP000248340"/>
    </source>
</evidence>
<gene>
    <name evidence="1" type="ORF">BO82DRAFT_159253</name>
</gene>
<dbReference type="AlphaFoldDB" id="A0A319C242"/>
<accession>A0A319C242</accession>
<sequence>MMETDHHIETALRIMEISDISSRGQVGRIEQGSELTYSIIGSGRDFSSTLGRETNGPLSHDGCKLSINGAAEVQPWKTPRRRLHDIGWVWSGCYVISGDSAELTPAVCTLHFALCASTKHISAAHVFICRRDAVARHSNMTTNSAGQESWGH</sequence>
<organism evidence="1 2">
    <name type="scientific">Aspergillus uvarum CBS 121591</name>
    <dbReference type="NCBI Taxonomy" id="1448315"/>
    <lineage>
        <taxon>Eukaryota</taxon>
        <taxon>Fungi</taxon>
        <taxon>Dikarya</taxon>
        <taxon>Ascomycota</taxon>
        <taxon>Pezizomycotina</taxon>
        <taxon>Eurotiomycetes</taxon>
        <taxon>Eurotiomycetidae</taxon>
        <taxon>Eurotiales</taxon>
        <taxon>Aspergillaceae</taxon>
        <taxon>Aspergillus</taxon>
        <taxon>Aspergillus subgen. Circumdati</taxon>
    </lineage>
</organism>
<dbReference type="Proteomes" id="UP000248340">
    <property type="component" value="Unassembled WGS sequence"/>
</dbReference>
<protein>
    <submittedName>
        <fullName evidence="1">Uncharacterized protein</fullName>
    </submittedName>
</protein>
<keyword evidence="2" id="KW-1185">Reference proteome</keyword>
<dbReference type="EMBL" id="KZ821731">
    <property type="protein sequence ID" value="PYH78247.1"/>
    <property type="molecule type" value="Genomic_DNA"/>
</dbReference>
<name>A0A319C242_9EURO</name>
<dbReference type="VEuPathDB" id="FungiDB:BO82DRAFT_159253"/>
<reference evidence="1 2" key="1">
    <citation type="submission" date="2016-12" db="EMBL/GenBank/DDBJ databases">
        <title>The genomes of Aspergillus section Nigri reveals drivers in fungal speciation.</title>
        <authorList>
            <consortium name="DOE Joint Genome Institute"/>
            <person name="Vesth T.C."/>
            <person name="Nybo J."/>
            <person name="Theobald S."/>
            <person name="Brandl J."/>
            <person name="Frisvad J.C."/>
            <person name="Nielsen K.F."/>
            <person name="Lyhne E.K."/>
            <person name="Kogle M.E."/>
            <person name="Kuo A."/>
            <person name="Riley R."/>
            <person name="Clum A."/>
            <person name="Nolan M."/>
            <person name="Lipzen A."/>
            <person name="Salamov A."/>
            <person name="Henrissat B."/>
            <person name="Wiebenga A."/>
            <person name="De Vries R.P."/>
            <person name="Grigoriev I.V."/>
            <person name="Mortensen U.H."/>
            <person name="Andersen M.R."/>
            <person name="Baker S.E."/>
        </authorList>
    </citation>
    <scope>NUCLEOTIDE SEQUENCE [LARGE SCALE GENOMIC DNA]</scope>
    <source>
        <strain evidence="1 2">CBS 121591</strain>
    </source>
</reference>
<dbReference type="GeneID" id="37132979"/>